<dbReference type="InterPro" id="IPR011059">
    <property type="entry name" value="Metal-dep_hydrolase_composite"/>
</dbReference>
<evidence type="ECO:0000259" key="1">
    <source>
        <dbReference type="Pfam" id="PF07969"/>
    </source>
</evidence>
<dbReference type="PROSITE" id="PS51257">
    <property type="entry name" value="PROKAR_LIPOPROTEIN"/>
    <property type="match status" value="1"/>
</dbReference>
<dbReference type="GO" id="GO:0005829">
    <property type="term" value="C:cytosol"/>
    <property type="evidence" value="ECO:0007669"/>
    <property type="project" value="TreeGrafter"/>
</dbReference>
<protein>
    <submittedName>
        <fullName evidence="2">D-aminoacylase</fullName>
    </submittedName>
</protein>
<organism evidence="2 3">
    <name type="scientific">Emticicia agri</name>
    <dbReference type="NCBI Taxonomy" id="2492393"/>
    <lineage>
        <taxon>Bacteria</taxon>
        <taxon>Pseudomonadati</taxon>
        <taxon>Bacteroidota</taxon>
        <taxon>Cytophagia</taxon>
        <taxon>Cytophagales</taxon>
        <taxon>Leadbetterellaceae</taxon>
        <taxon>Emticicia</taxon>
    </lineage>
</organism>
<comment type="caution">
    <text evidence="2">The sequence shown here is derived from an EMBL/GenBank/DDBJ whole genome shotgun (WGS) entry which is preliminary data.</text>
</comment>
<dbReference type="RefSeq" id="WP_130020265.1">
    <property type="nucleotide sequence ID" value="NZ_SEWF01000008.1"/>
</dbReference>
<dbReference type="PANTHER" id="PTHR11647">
    <property type="entry name" value="HYDRANTOINASE/DIHYDROPYRIMIDINASE FAMILY MEMBER"/>
    <property type="match status" value="1"/>
</dbReference>
<dbReference type="CDD" id="cd01297">
    <property type="entry name" value="D-aminoacylase"/>
    <property type="match status" value="1"/>
</dbReference>
<evidence type="ECO:0000313" key="2">
    <source>
        <dbReference type="EMBL" id="RYU96284.1"/>
    </source>
</evidence>
<sequence length="559" mass="62001">MRHSQLLIGLLILFLITSCEEKPLYDIIIKNGLVYDGNGGEPVKADIAIMADTIAFIGDLSGQSGTKQTIDASGLVISPGFVNMLSWSTESLIQDGRSLGEIKQGVTLEVMGEGDSMGPLSDSVKAYAQRLQGDIKYKIEWTTLGEYLNYLEKRGVSTNVASFVGAATVRANELGYANRPPNLEELERMRQQVRKAMEEGAMGVGSSLIYVPGTYASTYELTELAKVASEYGGMYISHIRSEGNKLEEAVDEIIKIGKDANIHSEIYHLKAAGKDNWHKLDKVIAKVDSARKAGINITADMYNYIAGATGLDAAMPPWVQEGGLPQWRRRLKEEIIRRRVGEEMQAKQNEWENLCLAAGADKTLLIGFKQDSLKKYIGKTLAEVAALRHKTWYETAMDLVIQDDSRVDVVYFLMSEENVKKQIQLPYMSFCSDAASMAPEGVFLKSSAHPRAYGSFTRLIGKYVRDEQVISLQEAIRKLSSFPCDNLKIQKRGRLKVGYYADILAFDLAKMKDNATFEKPHQLSEGMVHVFVNGQQVLKDGEHTGVKSGRFVKGPGWKP</sequence>
<dbReference type="EMBL" id="SEWF01000008">
    <property type="protein sequence ID" value="RYU96284.1"/>
    <property type="molecule type" value="Genomic_DNA"/>
</dbReference>
<dbReference type="InterPro" id="IPR050378">
    <property type="entry name" value="Metallo-dep_Hydrolases_sf"/>
</dbReference>
<feature type="domain" description="Amidohydrolase 3" evidence="1">
    <location>
        <begin position="449"/>
        <end position="537"/>
    </location>
</feature>
<dbReference type="AlphaFoldDB" id="A0A4Q5M1Y7"/>
<evidence type="ECO:0000313" key="3">
    <source>
        <dbReference type="Proteomes" id="UP000293162"/>
    </source>
</evidence>
<dbReference type="Gene3D" id="3.20.20.140">
    <property type="entry name" value="Metal-dependent hydrolases"/>
    <property type="match status" value="2"/>
</dbReference>
<dbReference type="InterPro" id="IPR032466">
    <property type="entry name" value="Metal_Hydrolase"/>
</dbReference>
<dbReference type="InterPro" id="IPR013108">
    <property type="entry name" value="Amidohydro_3"/>
</dbReference>
<accession>A0A4Q5M1Y7</accession>
<dbReference type="GO" id="GO:0016812">
    <property type="term" value="F:hydrolase activity, acting on carbon-nitrogen (but not peptide) bonds, in cyclic amides"/>
    <property type="evidence" value="ECO:0007669"/>
    <property type="project" value="TreeGrafter"/>
</dbReference>
<reference evidence="2 3" key="1">
    <citation type="submission" date="2019-02" db="EMBL/GenBank/DDBJ databases">
        <title>Bacterial novel species Emticicia sp. 17J42-9 isolated from soil.</title>
        <authorList>
            <person name="Jung H.-Y."/>
        </authorList>
    </citation>
    <scope>NUCLEOTIDE SEQUENCE [LARGE SCALE GENOMIC DNA]</scope>
    <source>
        <strain evidence="2 3">17J42-9</strain>
    </source>
</reference>
<dbReference type="Pfam" id="PF07969">
    <property type="entry name" value="Amidohydro_3"/>
    <property type="match status" value="1"/>
</dbReference>
<name>A0A4Q5M1Y7_9BACT</name>
<dbReference type="Proteomes" id="UP000293162">
    <property type="component" value="Unassembled WGS sequence"/>
</dbReference>
<dbReference type="OrthoDB" id="9775607at2"/>
<keyword evidence="3" id="KW-1185">Reference proteome</keyword>
<dbReference type="Gene3D" id="2.30.40.10">
    <property type="entry name" value="Urease, subunit C, domain 1"/>
    <property type="match status" value="1"/>
</dbReference>
<dbReference type="PANTHER" id="PTHR11647:SF1">
    <property type="entry name" value="COLLAPSIN RESPONSE MEDIATOR PROTEIN"/>
    <property type="match status" value="1"/>
</dbReference>
<gene>
    <name evidence="2" type="ORF">EWM59_07150</name>
</gene>
<dbReference type="SUPFAM" id="SSF51556">
    <property type="entry name" value="Metallo-dependent hydrolases"/>
    <property type="match status" value="1"/>
</dbReference>
<proteinExistence type="predicted"/>
<dbReference type="SUPFAM" id="SSF51338">
    <property type="entry name" value="Composite domain of metallo-dependent hydrolases"/>
    <property type="match status" value="1"/>
</dbReference>